<comment type="subcellular location">
    <subcellularLocation>
        <location evidence="2">Chromosome</location>
        <location evidence="2">Telomere</location>
    </subcellularLocation>
    <subcellularLocation>
        <location evidence="1">Nucleus</location>
    </subcellularLocation>
</comment>
<reference evidence="9 10" key="1">
    <citation type="submission" date="2019-12" db="EMBL/GenBank/DDBJ databases">
        <title>Chromosome-level assembly of the Caenorhabditis remanei genome.</title>
        <authorList>
            <person name="Teterina A.A."/>
            <person name="Willis J.H."/>
            <person name="Phillips P.C."/>
        </authorList>
    </citation>
    <scope>NUCLEOTIDE SEQUENCE [LARGE SCALE GENOMIC DNA]</scope>
    <source>
        <strain evidence="9 10">PX506</strain>
        <tissue evidence="9">Whole organism</tissue>
    </source>
</reference>
<dbReference type="GO" id="GO:0000781">
    <property type="term" value="C:chromosome, telomeric region"/>
    <property type="evidence" value="ECO:0007669"/>
    <property type="project" value="UniProtKB-SubCell"/>
</dbReference>
<evidence type="ECO:0000256" key="1">
    <source>
        <dbReference type="ARBA" id="ARBA00004123"/>
    </source>
</evidence>
<evidence type="ECO:0000256" key="4">
    <source>
        <dbReference type="ARBA" id="ARBA00022454"/>
    </source>
</evidence>
<gene>
    <name evidence="9" type="ORF">GCK72_001266</name>
</gene>
<dbReference type="KEGG" id="crq:GCK72_001266"/>
<keyword evidence="4" id="KW-0158">Chromosome</keyword>
<dbReference type="GeneID" id="9801721"/>
<dbReference type="Pfam" id="PF16686">
    <property type="entry name" value="POT1PC"/>
    <property type="match status" value="1"/>
</dbReference>
<evidence type="ECO:0000259" key="8">
    <source>
        <dbReference type="Pfam" id="PF16686"/>
    </source>
</evidence>
<dbReference type="InterPro" id="IPR032042">
    <property type="entry name" value="POT1PC"/>
</dbReference>
<dbReference type="CTD" id="9801721"/>
<evidence type="ECO:0000313" key="10">
    <source>
        <dbReference type="Proteomes" id="UP000483820"/>
    </source>
</evidence>
<evidence type="ECO:0000313" key="9">
    <source>
        <dbReference type="EMBL" id="KAF1769449.1"/>
    </source>
</evidence>
<evidence type="ECO:0000256" key="6">
    <source>
        <dbReference type="ARBA" id="ARBA00023125"/>
    </source>
</evidence>
<dbReference type="AlphaFoldDB" id="A0A6A5HP58"/>
<keyword evidence="6" id="KW-0238">DNA-binding</keyword>
<proteinExistence type="inferred from homology"/>
<dbReference type="EMBL" id="WUAV01000001">
    <property type="protein sequence ID" value="KAF1769449.1"/>
    <property type="molecule type" value="Genomic_DNA"/>
</dbReference>
<keyword evidence="7" id="KW-0539">Nucleus</keyword>
<evidence type="ECO:0000256" key="3">
    <source>
        <dbReference type="ARBA" id="ARBA00008442"/>
    </source>
</evidence>
<dbReference type="Gene3D" id="2.40.50.140">
    <property type="entry name" value="Nucleic acid-binding proteins"/>
    <property type="match status" value="1"/>
</dbReference>
<protein>
    <recommendedName>
        <fullName evidence="8">Protection of telomeres protein 1 ssDNA-binding domain-containing protein</fullName>
    </recommendedName>
</protein>
<dbReference type="Proteomes" id="UP000483820">
    <property type="component" value="Chromosome I"/>
</dbReference>
<dbReference type="SUPFAM" id="SSF50249">
    <property type="entry name" value="Nucleic acid-binding proteins"/>
    <property type="match status" value="1"/>
</dbReference>
<dbReference type="InterPro" id="IPR012340">
    <property type="entry name" value="NA-bd_OB-fold"/>
</dbReference>
<evidence type="ECO:0000256" key="7">
    <source>
        <dbReference type="ARBA" id="ARBA00023242"/>
    </source>
</evidence>
<organism evidence="9 10">
    <name type="scientific">Caenorhabditis remanei</name>
    <name type="common">Caenorhabditis vulgaris</name>
    <dbReference type="NCBI Taxonomy" id="31234"/>
    <lineage>
        <taxon>Eukaryota</taxon>
        <taxon>Metazoa</taxon>
        <taxon>Ecdysozoa</taxon>
        <taxon>Nematoda</taxon>
        <taxon>Chromadorea</taxon>
        <taxon>Rhabditida</taxon>
        <taxon>Rhabditina</taxon>
        <taxon>Rhabditomorpha</taxon>
        <taxon>Rhabditoidea</taxon>
        <taxon>Rhabditidae</taxon>
        <taxon>Peloderinae</taxon>
        <taxon>Caenorhabditis</taxon>
    </lineage>
</organism>
<name>A0A6A5HP58_CAERE</name>
<comment type="caution">
    <text evidence="9">The sequence shown here is derived from an EMBL/GenBank/DDBJ whole genome shotgun (WGS) entry which is preliminary data.</text>
</comment>
<dbReference type="GO" id="GO:0043047">
    <property type="term" value="F:single-stranded telomeric DNA binding"/>
    <property type="evidence" value="ECO:0007669"/>
    <property type="project" value="InterPro"/>
</dbReference>
<comment type="similarity">
    <text evidence="3">Belongs to the telombin family.</text>
</comment>
<keyword evidence="5" id="KW-0779">Telomere</keyword>
<dbReference type="RefSeq" id="XP_003111143.2">
    <property type="nucleotide sequence ID" value="XM_003111095.2"/>
</dbReference>
<evidence type="ECO:0000256" key="5">
    <source>
        <dbReference type="ARBA" id="ARBA00022895"/>
    </source>
</evidence>
<sequence length="189" mass="22106">MSLEDRIRNGLEFDDDTYYVLSHVYTNLVVQVHSVVVTQKNFQYLRVWRARSFGPAKFSEEREGSTYRITQETFKSYVVPPDPRIGKAIEYFGKQYLLEIAVFDNHQEVLKTTNSGDFLLLHNVHVGSKNKIHTLSIHGGGISDYNREIAQISADFADPKFRLFRRRCARMLEQVTNFENFKEFVEQED</sequence>
<feature type="domain" description="Protection of telomeres protein 1 ssDNA-binding" evidence="8">
    <location>
        <begin position="17"/>
        <end position="173"/>
    </location>
</feature>
<dbReference type="GO" id="GO:0005634">
    <property type="term" value="C:nucleus"/>
    <property type="evidence" value="ECO:0007669"/>
    <property type="project" value="UniProtKB-SubCell"/>
</dbReference>
<evidence type="ECO:0000256" key="2">
    <source>
        <dbReference type="ARBA" id="ARBA00004574"/>
    </source>
</evidence>
<accession>A0A6A5HP58</accession>